<dbReference type="KEGG" id="cqu:CpipJ_CPIJ016424"/>
<feature type="region of interest" description="Disordered" evidence="1">
    <location>
        <begin position="67"/>
        <end position="99"/>
    </location>
</feature>
<accession>B0XA09</accession>
<evidence type="ECO:0000313" key="3">
    <source>
        <dbReference type="EnsemblMetazoa" id="CPIJ016424-PA"/>
    </source>
</evidence>
<dbReference type="VEuPathDB" id="VectorBase:CPIJ016424"/>
<dbReference type="AlphaFoldDB" id="B0XA09"/>
<dbReference type="Proteomes" id="UP000002320">
    <property type="component" value="Unassembled WGS sequence"/>
</dbReference>
<reference evidence="2" key="1">
    <citation type="submission" date="2007-03" db="EMBL/GenBank/DDBJ databases">
        <title>Annotation of Culex pipiens quinquefasciatus.</title>
        <authorList>
            <consortium name="The Broad Institute Genome Sequencing Platform"/>
            <person name="Atkinson P.W."/>
            <person name="Hemingway J."/>
            <person name="Christensen B.M."/>
            <person name="Higgs S."/>
            <person name="Kodira C."/>
            <person name="Hannick L."/>
            <person name="Megy K."/>
            <person name="O'Leary S."/>
            <person name="Pearson M."/>
            <person name="Haas B.J."/>
            <person name="Mauceli E."/>
            <person name="Wortman J.R."/>
            <person name="Lee N.H."/>
            <person name="Guigo R."/>
            <person name="Stanke M."/>
            <person name="Alvarado L."/>
            <person name="Amedeo P."/>
            <person name="Antoine C.H."/>
            <person name="Arensburger P."/>
            <person name="Bidwell S.L."/>
            <person name="Crawford M."/>
            <person name="Camaro F."/>
            <person name="Devon K."/>
            <person name="Engels R."/>
            <person name="Hammond M."/>
            <person name="Howarth C."/>
            <person name="Koehrsen M."/>
            <person name="Lawson D."/>
            <person name="Montgomery P."/>
            <person name="Nene V."/>
            <person name="Nusbaum C."/>
            <person name="Puiu D."/>
            <person name="Romero-Severson J."/>
            <person name="Severson D.W."/>
            <person name="Shumway M."/>
            <person name="Sisk P."/>
            <person name="Stolte C."/>
            <person name="Zeng Q."/>
            <person name="Eisenstadt E."/>
            <person name="Fraser-Liggett C."/>
            <person name="Strausberg R."/>
            <person name="Galagan J."/>
            <person name="Birren B."/>
            <person name="Collins F.H."/>
        </authorList>
    </citation>
    <scope>NUCLEOTIDE SEQUENCE [LARGE SCALE GENOMIC DNA]</scope>
    <source>
        <strain evidence="2">JHB</strain>
    </source>
</reference>
<gene>
    <name evidence="3" type="primary">6049775</name>
    <name evidence="2" type="ORF">CpipJ_CPIJ016424</name>
</gene>
<protein>
    <submittedName>
        <fullName evidence="2 3">Uncharacterized protein</fullName>
    </submittedName>
</protein>
<dbReference type="EnsemblMetazoa" id="CPIJ016424-RA">
    <property type="protein sequence ID" value="CPIJ016424-PA"/>
    <property type="gene ID" value="CPIJ016424"/>
</dbReference>
<evidence type="ECO:0000313" key="4">
    <source>
        <dbReference type="Proteomes" id="UP000002320"/>
    </source>
</evidence>
<evidence type="ECO:0000313" key="2">
    <source>
        <dbReference type="EMBL" id="EDS43435.1"/>
    </source>
</evidence>
<keyword evidence="4" id="KW-1185">Reference proteome</keyword>
<dbReference type="EMBL" id="DS232558">
    <property type="protein sequence ID" value="EDS43435.1"/>
    <property type="molecule type" value="Genomic_DNA"/>
</dbReference>
<organism>
    <name type="scientific">Culex quinquefasciatus</name>
    <name type="common">Southern house mosquito</name>
    <name type="synonym">Culex pungens</name>
    <dbReference type="NCBI Taxonomy" id="7176"/>
    <lineage>
        <taxon>Eukaryota</taxon>
        <taxon>Metazoa</taxon>
        <taxon>Ecdysozoa</taxon>
        <taxon>Arthropoda</taxon>
        <taxon>Hexapoda</taxon>
        <taxon>Insecta</taxon>
        <taxon>Pterygota</taxon>
        <taxon>Neoptera</taxon>
        <taxon>Endopterygota</taxon>
        <taxon>Diptera</taxon>
        <taxon>Nematocera</taxon>
        <taxon>Culicoidea</taxon>
        <taxon>Culicidae</taxon>
        <taxon>Culicinae</taxon>
        <taxon>Culicini</taxon>
        <taxon>Culex</taxon>
        <taxon>Culex</taxon>
    </lineage>
</organism>
<dbReference type="InParanoid" id="B0XA09"/>
<dbReference type="HOGENOM" id="CLU_1908740_0_0_1"/>
<proteinExistence type="predicted"/>
<name>B0XA09_CULQU</name>
<evidence type="ECO:0000256" key="1">
    <source>
        <dbReference type="SAM" id="MobiDB-lite"/>
    </source>
</evidence>
<reference evidence="3" key="2">
    <citation type="submission" date="2021-02" db="UniProtKB">
        <authorList>
            <consortium name="EnsemblMetazoa"/>
        </authorList>
    </citation>
    <scope>IDENTIFICATION</scope>
    <source>
        <strain evidence="3">JHB</strain>
    </source>
</reference>
<feature type="compositionally biased region" description="Polar residues" evidence="1">
    <location>
        <begin position="83"/>
        <end position="99"/>
    </location>
</feature>
<sequence>MPFWTEPATTESIFRQSHVPRRWQSYSFQLASLNDIVQSWPHPVLGVKSLDGNRMGTWFVRQAACKRQRSTDDGQRNGKPAFQTLSGSANDGTSRSNTTGIRRRFARSISFGRWQLLQIELGLVDDVGDLRDK</sequence>